<evidence type="ECO:0000256" key="1">
    <source>
        <dbReference type="ARBA" id="ARBA00004123"/>
    </source>
</evidence>
<dbReference type="InterPro" id="IPR044888">
    <property type="entry name" value="Mediatior_Med7_sf"/>
</dbReference>
<reference evidence="8 9" key="1">
    <citation type="journal article" date="2024" name="Nat. Commun.">
        <title>Phylogenomics reveals the evolutionary origins of lichenization in chlorophyte algae.</title>
        <authorList>
            <person name="Puginier C."/>
            <person name="Libourel C."/>
            <person name="Otte J."/>
            <person name="Skaloud P."/>
            <person name="Haon M."/>
            <person name="Grisel S."/>
            <person name="Petersen M."/>
            <person name="Berrin J.G."/>
            <person name="Delaux P.M."/>
            <person name="Dal Grande F."/>
            <person name="Keller J."/>
        </authorList>
    </citation>
    <scope>NUCLEOTIDE SEQUENCE [LARGE SCALE GENOMIC DNA]</scope>
    <source>
        <strain evidence="8 9">SAG 216-7</strain>
    </source>
</reference>
<dbReference type="Gene3D" id="6.10.140.200">
    <property type="match status" value="1"/>
</dbReference>
<accession>A0ABR2Z3J3</accession>
<keyword evidence="5 6" id="KW-0539">Nucleus</keyword>
<dbReference type="Proteomes" id="UP001491310">
    <property type="component" value="Unassembled WGS sequence"/>
</dbReference>
<dbReference type="EMBL" id="JALJOT010000001">
    <property type="protein sequence ID" value="KAK9918763.1"/>
    <property type="molecule type" value="Genomic_DNA"/>
</dbReference>
<keyword evidence="9" id="KW-1185">Reference proteome</keyword>
<dbReference type="SUPFAM" id="SSF140718">
    <property type="entry name" value="Mediator hinge subcomplex-like"/>
    <property type="match status" value="1"/>
</dbReference>
<proteinExistence type="inferred from homology"/>
<feature type="compositionally biased region" description="Basic and acidic residues" evidence="7">
    <location>
        <begin position="1"/>
        <end position="11"/>
    </location>
</feature>
<evidence type="ECO:0000313" key="9">
    <source>
        <dbReference type="Proteomes" id="UP001491310"/>
    </source>
</evidence>
<evidence type="ECO:0000313" key="8">
    <source>
        <dbReference type="EMBL" id="KAK9918763.1"/>
    </source>
</evidence>
<name>A0ABR2Z3J3_9CHLO</name>
<evidence type="ECO:0000256" key="7">
    <source>
        <dbReference type="SAM" id="MobiDB-lite"/>
    </source>
</evidence>
<sequence>MSKDQPEKADENPAQPLLQQAFPPPPPFYKLYGSDADGNQLMPPPPPIEGEYQLFGELHTTEDGIPPLTVRQLFTVNPLGLLDFKGELRRLNRELLYTFLDLLDCLVQRPSTYARAVENVGLVARNMSYILNALRSEQARATLEHTLKVEIADRKEAIRELREGADAAKAVLRKMADGLQNACKQAETAGRQQAMDEG</sequence>
<dbReference type="PANTHER" id="PTHR21428">
    <property type="entry name" value="MEDIATOR OF RNA POLYMERASE II TRANSCRIPTION SUBUNIT 7"/>
    <property type="match status" value="1"/>
</dbReference>
<comment type="function">
    <text evidence="6">Component of the Mediator complex, a coactivator involved in the regulated transcription of nearly all RNA polymerase II-dependent genes. Mediator functions as a bridge to convey information from gene-specific regulatory proteins to the basal RNA polymerase II transcription machinery.</text>
</comment>
<comment type="subunit">
    <text evidence="6">Component of the Mediator complex.</text>
</comment>
<organism evidence="8 9">
    <name type="scientific">Coccomyxa subellipsoidea</name>
    <dbReference type="NCBI Taxonomy" id="248742"/>
    <lineage>
        <taxon>Eukaryota</taxon>
        <taxon>Viridiplantae</taxon>
        <taxon>Chlorophyta</taxon>
        <taxon>core chlorophytes</taxon>
        <taxon>Trebouxiophyceae</taxon>
        <taxon>Trebouxiophyceae incertae sedis</taxon>
        <taxon>Coccomyxaceae</taxon>
        <taxon>Coccomyxa</taxon>
    </lineage>
</organism>
<keyword evidence="6" id="KW-0010">Activator</keyword>
<protein>
    <recommendedName>
        <fullName evidence="6">Mediator of RNA polymerase II transcription subunit 7</fullName>
    </recommendedName>
</protein>
<evidence type="ECO:0000256" key="2">
    <source>
        <dbReference type="ARBA" id="ARBA00009994"/>
    </source>
</evidence>
<dbReference type="PANTHER" id="PTHR21428:SF11">
    <property type="entry name" value="MEDIATOR OF RNA POLYMERASE II TRANSCRIPTION SUBUNIT 7"/>
    <property type="match status" value="1"/>
</dbReference>
<comment type="subcellular location">
    <subcellularLocation>
        <location evidence="1 6">Nucleus</location>
    </subcellularLocation>
</comment>
<evidence type="ECO:0000256" key="3">
    <source>
        <dbReference type="ARBA" id="ARBA00023015"/>
    </source>
</evidence>
<comment type="caution">
    <text evidence="8">The sequence shown here is derived from an EMBL/GenBank/DDBJ whole genome shotgun (WGS) entry which is preliminary data.</text>
</comment>
<evidence type="ECO:0000256" key="4">
    <source>
        <dbReference type="ARBA" id="ARBA00023163"/>
    </source>
</evidence>
<keyword evidence="4 6" id="KW-0804">Transcription</keyword>
<dbReference type="InterPro" id="IPR009244">
    <property type="entry name" value="Mediatior_Med7"/>
</dbReference>
<feature type="region of interest" description="Disordered" evidence="7">
    <location>
        <begin position="1"/>
        <end position="26"/>
    </location>
</feature>
<gene>
    <name evidence="8" type="ORF">WJX75_006706</name>
</gene>
<dbReference type="InterPro" id="IPR037212">
    <property type="entry name" value="Med7/Med21-like"/>
</dbReference>
<evidence type="ECO:0000256" key="6">
    <source>
        <dbReference type="RuleBase" id="RU364060"/>
    </source>
</evidence>
<dbReference type="Pfam" id="PF05983">
    <property type="entry name" value="Med7"/>
    <property type="match status" value="1"/>
</dbReference>
<evidence type="ECO:0000256" key="5">
    <source>
        <dbReference type="ARBA" id="ARBA00023242"/>
    </source>
</evidence>
<comment type="similarity">
    <text evidence="2 6">Belongs to the Mediator complex subunit 7 family.</text>
</comment>
<keyword evidence="3 6" id="KW-0805">Transcription regulation</keyword>